<gene>
    <name evidence="6" type="ORF">HHL20_01405</name>
</gene>
<dbReference type="InterPro" id="IPR050642">
    <property type="entry name" value="PDH_E1_Alpha_Subunit"/>
</dbReference>
<dbReference type="AlphaFoldDB" id="A0A7Y0FH98"/>
<name>A0A7Y0FH98_9FLAO</name>
<feature type="domain" description="Transketolase-like pyrimidine-binding" evidence="5">
    <location>
        <begin position="310"/>
        <end position="492"/>
    </location>
</feature>
<evidence type="ECO:0000313" key="6">
    <source>
        <dbReference type="EMBL" id="NML55992.1"/>
    </source>
</evidence>
<evidence type="ECO:0000259" key="5">
    <source>
        <dbReference type="SMART" id="SM00861"/>
    </source>
</evidence>
<comment type="function">
    <text evidence="2">E1 component of the 2-oxoglutarate dehydrogenase (OGDH) complex which catalyzes the decarboxylation of 2-oxoglutarate, the first step in the conversion of 2-oxoglutarate to succinyl-CoA and CO(2).</text>
</comment>
<dbReference type="InterPro" id="IPR005475">
    <property type="entry name" value="Transketolase-like_Pyr-bd"/>
</dbReference>
<dbReference type="Pfam" id="PF02779">
    <property type="entry name" value="Transket_pyr"/>
    <property type="match status" value="1"/>
</dbReference>
<dbReference type="InterPro" id="IPR001017">
    <property type="entry name" value="DH_E1"/>
</dbReference>
<dbReference type="EMBL" id="JABBGF010000001">
    <property type="protein sequence ID" value="NML55992.1"/>
    <property type="molecule type" value="Genomic_DNA"/>
</dbReference>
<dbReference type="PANTHER" id="PTHR11516:SF2">
    <property type="entry name" value="PYRUVATE DEHYDROGENASE ALPHA SUBUNIT"/>
    <property type="match status" value="1"/>
</dbReference>
<organism evidence="6 7">
    <name type="scientific">Chryseobacterium cheonjiense</name>
    <dbReference type="NCBI Taxonomy" id="2728845"/>
    <lineage>
        <taxon>Bacteria</taxon>
        <taxon>Pseudomonadati</taxon>
        <taxon>Bacteroidota</taxon>
        <taxon>Flavobacteriia</taxon>
        <taxon>Flavobacteriales</taxon>
        <taxon>Weeksellaceae</taxon>
        <taxon>Chryseobacterium group</taxon>
        <taxon>Chryseobacterium</taxon>
    </lineage>
</organism>
<sequence>MDYSKAILIREFEKLLLDQFSKGTLNGTVHTCVGQETIAVAISENFKKGDRVFSNHRGHGHFISVGGDVKLLLAEMLGKKCGISSGIGGSQHLYNDNFISNGIQGGLAPVAVGYAYINKLKKNDNISIVFLGDGTMGEGIVYEALNLAAIYASPTLFVMENNGYAQSTPFKMIKKGEIKNRVEGFGVTYIKTSIWASDFEKAVLEAIAKTREGQPVFLEIECYRLNSHSKGDDNRDAAEIEKFVCIDPIHVFYKNHSAKAIEYENSAKELLYKYLEELSAEESLSSMRKHISIFNEKADKEKITSEKIGKRINKLINEGLDIFLAKENSLFLGEDIMQTTEHTPGNYGGAFKVSEKLSEKYKNRVFNTPICESSIVGFAIGSALNGYKSIAEIMFGDFLTLAFDQILQQGSKIPEMFGQKVELPMIIRTPMGGRRGYGPTHSQNIEKHFLFIPNTRVLALNSFYDPKNIFKTLYQHNDILTLIIEDKISYTKEIFWKDLKGYEISKTQEEFPTLIFSPTKIKPNVTILCYGGMLDEVLASIDDLIIEEIFPEIICPIQISPFNINEVVNSVAKTKNICIVEEGSKYAGLSGEIFSYFVEHKIQINKAVRISNESLIPCAKEAEITTIPNKNIIFNEIKKFIYE</sequence>
<dbReference type="SMART" id="SM00861">
    <property type="entry name" value="Transket_pyr"/>
    <property type="match status" value="1"/>
</dbReference>
<keyword evidence="3" id="KW-0560">Oxidoreductase</keyword>
<dbReference type="InterPro" id="IPR029061">
    <property type="entry name" value="THDP-binding"/>
</dbReference>
<evidence type="ECO:0000256" key="2">
    <source>
        <dbReference type="ARBA" id="ARBA00003906"/>
    </source>
</evidence>
<evidence type="ECO:0000256" key="4">
    <source>
        <dbReference type="ARBA" id="ARBA00023052"/>
    </source>
</evidence>
<evidence type="ECO:0000256" key="3">
    <source>
        <dbReference type="ARBA" id="ARBA00023002"/>
    </source>
</evidence>
<dbReference type="CDD" id="cd02000">
    <property type="entry name" value="TPP_E1_PDC_ADC_BCADC"/>
    <property type="match status" value="1"/>
</dbReference>
<dbReference type="InterPro" id="IPR009014">
    <property type="entry name" value="Transketo_C/PFOR_II"/>
</dbReference>
<keyword evidence="7" id="KW-1185">Reference proteome</keyword>
<accession>A0A7Y0FH98</accession>
<evidence type="ECO:0000313" key="7">
    <source>
        <dbReference type="Proteomes" id="UP000552615"/>
    </source>
</evidence>
<keyword evidence="4" id="KW-0786">Thiamine pyrophosphate</keyword>
<dbReference type="Gene3D" id="3.40.50.970">
    <property type="match status" value="2"/>
</dbReference>
<dbReference type="Gene3D" id="3.40.50.920">
    <property type="match status" value="1"/>
</dbReference>
<protein>
    <submittedName>
        <fullName evidence="6">Pyruvate dehydrogenase</fullName>
    </submittedName>
</protein>
<dbReference type="Proteomes" id="UP000552615">
    <property type="component" value="Unassembled WGS sequence"/>
</dbReference>
<dbReference type="GO" id="GO:0006086">
    <property type="term" value="P:pyruvate decarboxylation to acetyl-CoA"/>
    <property type="evidence" value="ECO:0007669"/>
    <property type="project" value="TreeGrafter"/>
</dbReference>
<comment type="cofactor">
    <cofactor evidence="1">
        <name>thiamine diphosphate</name>
        <dbReference type="ChEBI" id="CHEBI:58937"/>
    </cofactor>
</comment>
<keyword evidence="6" id="KW-0670">Pyruvate</keyword>
<dbReference type="SUPFAM" id="SSF52518">
    <property type="entry name" value="Thiamin diphosphate-binding fold (THDP-binding)"/>
    <property type="match status" value="2"/>
</dbReference>
<dbReference type="RefSeq" id="WP_169229420.1">
    <property type="nucleotide sequence ID" value="NZ_JABBGF010000001.1"/>
</dbReference>
<proteinExistence type="predicted"/>
<reference evidence="6 7" key="1">
    <citation type="submission" date="2020-04" db="EMBL/GenBank/DDBJ databases">
        <title>Chryseobacterium sp. RJ-7-14 sp. nov., isolated from Jeju soil.</title>
        <authorList>
            <person name="Dahal R.H."/>
            <person name="Chaudhary D.K."/>
        </authorList>
    </citation>
    <scope>NUCLEOTIDE SEQUENCE [LARGE SCALE GENOMIC DNA]</scope>
    <source>
        <strain evidence="6 7">RJ-7-14</strain>
    </source>
</reference>
<dbReference type="SUPFAM" id="SSF52922">
    <property type="entry name" value="TK C-terminal domain-like"/>
    <property type="match status" value="1"/>
</dbReference>
<dbReference type="GO" id="GO:0016624">
    <property type="term" value="F:oxidoreductase activity, acting on the aldehyde or oxo group of donors, disulfide as acceptor"/>
    <property type="evidence" value="ECO:0007669"/>
    <property type="project" value="InterPro"/>
</dbReference>
<evidence type="ECO:0000256" key="1">
    <source>
        <dbReference type="ARBA" id="ARBA00001964"/>
    </source>
</evidence>
<dbReference type="Pfam" id="PF02780">
    <property type="entry name" value="Transketolase_C"/>
    <property type="match status" value="1"/>
</dbReference>
<dbReference type="PANTHER" id="PTHR11516">
    <property type="entry name" value="PYRUVATE DEHYDROGENASE E1 COMPONENT, ALPHA SUBUNIT BACTERIAL AND ORGANELLAR"/>
    <property type="match status" value="1"/>
</dbReference>
<comment type="caution">
    <text evidence="6">The sequence shown here is derived from an EMBL/GenBank/DDBJ whole genome shotgun (WGS) entry which is preliminary data.</text>
</comment>
<dbReference type="InterPro" id="IPR033248">
    <property type="entry name" value="Transketolase_C"/>
</dbReference>
<dbReference type="Pfam" id="PF00676">
    <property type="entry name" value="E1_dh"/>
    <property type="match status" value="1"/>
</dbReference>